<organism evidence="1 2">
    <name type="scientific">Enterococcus termitis</name>
    <dbReference type="NCBI Taxonomy" id="332950"/>
    <lineage>
        <taxon>Bacteria</taxon>
        <taxon>Bacillati</taxon>
        <taxon>Bacillota</taxon>
        <taxon>Bacilli</taxon>
        <taxon>Lactobacillales</taxon>
        <taxon>Enterococcaceae</taxon>
        <taxon>Enterococcus</taxon>
    </lineage>
</organism>
<accession>A0A1E5G990</accession>
<dbReference type="AlphaFoldDB" id="A0A1E5G990"/>
<gene>
    <name evidence="1" type="ORF">BCR25_11905</name>
</gene>
<dbReference type="Proteomes" id="UP000095094">
    <property type="component" value="Unassembled WGS sequence"/>
</dbReference>
<evidence type="ECO:0000313" key="1">
    <source>
        <dbReference type="EMBL" id="OEG09262.1"/>
    </source>
</evidence>
<keyword evidence="2" id="KW-1185">Reference proteome</keyword>
<protein>
    <submittedName>
        <fullName evidence="1">Uncharacterized protein</fullName>
    </submittedName>
</protein>
<dbReference type="EMBL" id="MIJY01000045">
    <property type="protein sequence ID" value="OEG09262.1"/>
    <property type="molecule type" value="Genomic_DNA"/>
</dbReference>
<sequence length="63" mass="7645">MTENKRQKTLETYSGGFKHKYRKHFILYIYYKGRITIEAIKTMYKLLNKKGFLFYCVIRLLSG</sequence>
<evidence type="ECO:0000313" key="2">
    <source>
        <dbReference type="Proteomes" id="UP000095094"/>
    </source>
</evidence>
<comment type="caution">
    <text evidence="1">The sequence shown here is derived from an EMBL/GenBank/DDBJ whole genome shotgun (WGS) entry which is preliminary data.</text>
</comment>
<reference evidence="2" key="1">
    <citation type="submission" date="2016-09" db="EMBL/GenBank/DDBJ databases">
        <authorList>
            <person name="Gulvik C.A."/>
        </authorList>
    </citation>
    <scope>NUCLEOTIDE SEQUENCE [LARGE SCALE GENOMIC DNA]</scope>
    <source>
        <strain evidence="2">LMG 8895</strain>
    </source>
</reference>
<name>A0A1E5G990_9ENTE</name>
<proteinExistence type="predicted"/>